<sequence>MTTAGPNELPLRVTGLRTLCEGIREVTLGLAGDGVLPSFAPGSHLAVGWADGERNSYSLTGPMVEPRHYSISVRHDRAGRGGSAWVHSLRVGDDVVASRPRSAFAPVADARHHVLVAGGIGVTPIVSHVRAAVMWQRSFEVVYVHRPGADAHAEDLRALARDRLTILRSGPELLAHMKARLFDVPLGAHLYVCGPEGLIEAVTSAALDAGWHRQRLHAEPFASAAAAGGAPFAARLGRSGALVPVGAETSLLEALLARGIAVPNLCRQGVCGECKLTVRGGGIDHRDTYLTDDERAAGDAMMPCVSRAVGDRVELEL</sequence>
<dbReference type="InterPro" id="IPR039261">
    <property type="entry name" value="FNR_nucleotide-bd"/>
</dbReference>
<reference evidence="10" key="1">
    <citation type="submission" date="2016-11" db="EMBL/GenBank/DDBJ databases">
        <authorList>
            <person name="Jaros S."/>
            <person name="Januszkiewicz K."/>
            <person name="Wedrychowicz H."/>
        </authorList>
    </citation>
    <scope>NUCLEOTIDE SEQUENCE [LARGE SCALE GENOMIC DNA]</scope>
    <source>
        <strain evidence="10">Y48</strain>
    </source>
</reference>
<dbReference type="CDD" id="cd06185">
    <property type="entry name" value="PDR_like"/>
    <property type="match status" value="1"/>
</dbReference>
<evidence type="ECO:0000256" key="3">
    <source>
        <dbReference type="ARBA" id="ARBA00022714"/>
    </source>
</evidence>
<dbReference type="PANTHER" id="PTHR47354">
    <property type="entry name" value="NADH OXIDOREDUCTASE HCR"/>
    <property type="match status" value="1"/>
</dbReference>
<dbReference type="CDD" id="cd00207">
    <property type="entry name" value="fer2"/>
    <property type="match status" value="1"/>
</dbReference>
<gene>
    <name evidence="10" type="ORF">BOX37_13590</name>
</gene>
<organism evidence="10 11">
    <name type="scientific">Nocardia mangyaensis</name>
    <dbReference type="NCBI Taxonomy" id="2213200"/>
    <lineage>
        <taxon>Bacteria</taxon>
        <taxon>Bacillati</taxon>
        <taxon>Actinomycetota</taxon>
        <taxon>Actinomycetes</taxon>
        <taxon>Mycobacteriales</taxon>
        <taxon>Nocardiaceae</taxon>
        <taxon>Nocardia</taxon>
    </lineage>
</organism>
<dbReference type="InterPro" id="IPR017927">
    <property type="entry name" value="FAD-bd_FR_type"/>
</dbReference>
<dbReference type="SUPFAM" id="SSF52343">
    <property type="entry name" value="Ferredoxin reductase-like, C-terminal NADP-linked domain"/>
    <property type="match status" value="1"/>
</dbReference>
<dbReference type="Gene3D" id="2.40.30.10">
    <property type="entry name" value="Translation factors"/>
    <property type="match status" value="1"/>
</dbReference>
<dbReference type="InterPro" id="IPR054582">
    <property type="entry name" value="DmmA-like_N"/>
</dbReference>
<dbReference type="Gene3D" id="3.10.20.30">
    <property type="match status" value="1"/>
</dbReference>
<accession>A0A1J0VS20</accession>
<dbReference type="Pfam" id="PF22290">
    <property type="entry name" value="DmmA-like_N"/>
    <property type="match status" value="1"/>
</dbReference>
<feature type="domain" description="FAD-binding FR-type" evidence="9">
    <location>
        <begin position="6"/>
        <end position="107"/>
    </location>
</feature>
<dbReference type="Proteomes" id="UP000183810">
    <property type="component" value="Chromosome"/>
</dbReference>
<dbReference type="AlphaFoldDB" id="A0A1J0VS20"/>
<dbReference type="PROSITE" id="PS51085">
    <property type="entry name" value="2FE2S_FER_2"/>
    <property type="match status" value="1"/>
</dbReference>
<evidence type="ECO:0000259" key="8">
    <source>
        <dbReference type="PROSITE" id="PS51085"/>
    </source>
</evidence>
<dbReference type="OrthoDB" id="502624at2"/>
<dbReference type="PROSITE" id="PS51384">
    <property type="entry name" value="FAD_FR"/>
    <property type="match status" value="1"/>
</dbReference>
<proteinExistence type="predicted"/>
<evidence type="ECO:0000256" key="1">
    <source>
        <dbReference type="ARBA" id="ARBA00001974"/>
    </source>
</evidence>
<evidence type="ECO:0000256" key="6">
    <source>
        <dbReference type="ARBA" id="ARBA00023004"/>
    </source>
</evidence>
<dbReference type="PRINTS" id="PR00409">
    <property type="entry name" value="PHDIOXRDTASE"/>
</dbReference>
<evidence type="ECO:0000313" key="11">
    <source>
        <dbReference type="Proteomes" id="UP000183810"/>
    </source>
</evidence>
<keyword evidence="4" id="KW-0479">Metal-binding</keyword>
<evidence type="ECO:0000256" key="7">
    <source>
        <dbReference type="ARBA" id="ARBA00023014"/>
    </source>
</evidence>
<keyword evidence="2" id="KW-0285">Flavoprotein</keyword>
<keyword evidence="5" id="KW-0560">Oxidoreductase</keyword>
<protein>
    <submittedName>
        <fullName evidence="10">Oxidoreductase</fullName>
    </submittedName>
</protein>
<comment type="cofactor">
    <cofactor evidence="1">
        <name>FAD</name>
        <dbReference type="ChEBI" id="CHEBI:57692"/>
    </cofactor>
</comment>
<evidence type="ECO:0000256" key="4">
    <source>
        <dbReference type="ARBA" id="ARBA00022723"/>
    </source>
</evidence>
<keyword evidence="7" id="KW-0411">Iron-sulfur</keyword>
<dbReference type="GO" id="GO:0016491">
    <property type="term" value="F:oxidoreductase activity"/>
    <property type="evidence" value="ECO:0007669"/>
    <property type="project" value="UniProtKB-KW"/>
</dbReference>
<dbReference type="SUPFAM" id="SSF63380">
    <property type="entry name" value="Riboflavin synthase domain-like"/>
    <property type="match status" value="1"/>
</dbReference>
<evidence type="ECO:0000259" key="9">
    <source>
        <dbReference type="PROSITE" id="PS51384"/>
    </source>
</evidence>
<dbReference type="InterPro" id="IPR012675">
    <property type="entry name" value="Beta-grasp_dom_sf"/>
</dbReference>
<feature type="domain" description="2Fe-2S ferredoxin-type" evidence="8">
    <location>
        <begin position="232"/>
        <end position="317"/>
    </location>
</feature>
<dbReference type="EMBL" id="CP018082">
    <property type="protein sequence ID" value="APE34810.1"/>
    <property type="molecule type" value="Genomic_DNA"/>
</dbReference>
<dbReference type="GO" id="GO:0046872">
    <property type="term" value="F:metal ion binding"/>
    <property type="evidence" value="ECO:0007669"/>
    <property type="project" value="UniProtKB-KW"/>
</dbReference>
<dbReference type="InterPro" id="IPR017938">
    <property type="entry name" value="Riboflavin_synthase-like_b-brl"/>
</dbReference>
<dbReference type="KEGG" id="nsl:BOX37_13590"/>
<keyword evidence="11" id="KW-1185">Reference proteome</keyword>
<evidence type="ECO:0000256" key="5">
    <source>
        <dbReference type="ARBA" id="ARBA00023002"/>
    </source>
</evidence>
<dbReference type="PANTHER" id="PTHR47354:SF1">
    <property type="entry name" value="CARNITINE MONOOXYGENASE REDUCTASE SUBUNIT"/>
    <property type="match status" value="1"/>
</dbReference>
<dbReference type="InterPro" id="IPR050415">
    <property type="entry name" value="MRET"/>
</dbReference>
<dbReference type="GO" id="GO:0051537">
    <property type="term" value="F:2 iron, 2 sulfur cluster binding"/>
    <property type="evidence" value="ECO:0007669"/>
    <property type="project" value="UniProtKB-KW"/>
</dbReference>
<evidence type="ECO:0000313" key="10">
    <source>
        <dbReference type="EMBL" id="APE34810.1"/>
    </source>
</evidence>
<dbReference type="Gene3D" id="3.40.50.80">
    <property type="entry name" value="Nucleotide-binding domain of ferredoxin-NADP reductase (FNR) module"/>
    <property type="match status" value="1"/>
</dbReference>
<dbReference type="RefSeq" id="WP_071927994.1">
    <property type="nucleotide sequence ID" value="NZ_CP018082.1"/>
</dbReference>
<name>A0A1J0VS20_9NOCA</name>
<evidence type="ECO:0000256" key="2">
    <source>
        <dbReference type="ARBA" id="ARBA00022630"/>
    </source>
</evidence>
<dbReference type="SUPFAM" id="SSF54292">
    <property type="entry name" value="2Fe-2S ferredoxin-like"/>
    <property type="match status" value="1"/>
</dbReference>
<dbReference type="InterPro" id="IPR036010">
    <property type="entry name" value="2Fe-2S_ferredoxin-like_sf"/>
</dbReference>
<keyword evidence="3" id="KW-0001">2Fe-2S</keyword>
<dbReference type="Pfam" id="PF00111">
    <property type="entry name" value="Fer2"/>
    <property type="match status" value="1"/>
</dbReference>
<dbReference type="InterPro" id="IPR001041">
    <property type="entry name" value="2Fe-2S_ferredoxin-type"/>
</dbReference>
<keyword evidence="6" id="KW-0408">Iron</keyword>